<proteinExistence type="predicted"/>
<evidence type="ECO:0000313" key="3">
    <source>
        <dbReference type="Proteomes" id="UP000499080"/>
    </source>
</evidence>
<dbReference type="InterPro" id="IPR054722">
    <property type="entry name" value="PolX-like_BBD"/>
</dbReference>
<accession>A0A4Y2SVR3</accession>
<reference evidence="2 3" key="1">
    <citation type="journal article" date="2019" name="Sci. Rep.">
        <title>Orb-weaving spider Araneus ventricosus genome elucidates the spidroin gene catalogue.</title>
        <authorList>
            <person name="Kono N."/>
            <person name="Nakamura H."/>
            <person name="Ohtoshi R."/>
            <person name="Moran D.A.P."/>
            <person name="Shinohara A."/>
            <person name="Yoshida Y."/>
            <person name="Fujiwara M."/>
            <person name="Mori M."/>
            <person name="Tomita M."/>
            <person name="Arakawa K."/>
        </authorList>
    </citation>
    <scope>NUCLEOTIDE SEQUENCE [LARGE SCALE GENOMIC DNA]</scope>
</reference>
<evidence type="ECO:0000313" key="2">
    <source>
        <dbReference type="EMBL" id="GBN91426.1"/>
    </source>
</evidence>
<comment type="caution">
    <text evidence="2">The sequence shown here is derived from an EMBL/GenBank/DDBJ whole genome shotgun (WGS) entry which is preliminary data.</text>
</comment>
<name>A0A4Y2SVR3_ARAVE</name>
<sequence length="195" mass="21494">MPIRCQQRKPPTFKKGEHSNPAALYASLYWTQSMDIEFVIDSVATEHFVNDINLFIKFQKLSSSASVAEGTTNILGKGDVNLEIMDNSGKASLLLKNVLYAPQMSLRTLMFRILVHDSIKDGTRHLNQLFAAGLENTCAALENILLAMLTDERCHVGTLAALRIIKVREIGPAGNCVGRFVIPAVNCCVVPQHLN</sequence>
<organism evidence="2 3">
    <name type="scientific">Araneus ventricosus</name>
    <name type="common">Orbweaver spider</name>
    <name type="synonym">Epeira ventricosa</name>
    <dbReference type="NCBI Taxonomy" id="182803"/>
    <lineage>
        <taxon>Eukaryota</taxon>
        <taxon>Metazoa</taxon>
        <taxon>Ecdysozoa</taxon>
        <taxon>Arthropoda</taxon>
        <taxon>Chelicerata</taxon>
        <taxon>Arachnida</taxon>
        <taxon>Araneae</taxon>
        <taxon>Araneomorphae</taxon>
        <taxon>Entelegynae</taxon>
        <taxon>Araneoidea</taxon>
        <taxon>Araneidae</taxon>
        <taxon>Araneus</taxon>
    </lineage>
</organism>
<gene>
    <name evidence="2" type="ORF">AVEN_90299_1</name>
</gene>
<dbReference type="OrthoDB" id="8039827at2759"/>
<evidence type="ECO:0000259" key="1">
    <source>
        <dbReference type="Pfam" id="PF22936"/>
    </source>
</evidence>
<protein>
    <recommendedName>
        <fullName evidence="1">Retrovirus-related Pol polyprotein from transposon TNT 1-94-like beta-barrel domain-containing protein</fullName>
    </recommendedName>
</protein>
<dbReference type="Proteomes" id="UP000499080">
    <property type="component" value="Unassembled WGS sequence"/>
</dbReference>
<feature type="domain" description="Retrovirus-related Pol polyprotein from transposon TNT 1-94-like beta-barrel" evidence="1">
    <location>
        <begin position="38"/>
        <end position="109"/>
    </location>
</feature>
<dbReference type="EMBL" id="BGPR01023877">
    <property type="protein sequence ID" value="GBN91426.1"/>
    <property type="molecule type" value="Genomic_DNA"/>
</dbReference>
<dbReference type="Pfam" id="PF22936">
    <property type="entry name" value="Pol_BBD"/>
    <property type="match status" value="1"/>
</dbReference>
<dbReference type="AlphaFoldDB" id="A0A4Y2SVR3"/>
<keyword evidence="3" id="KW-1185">Reference proteome</keyword>